<evidence type="ECO:0000256" key="1">
    <source>
        <dbReference type="SAM" id="MobiDB-lite"/>
    </source>
</evidence>
<dbReference type="Gramene" id="KMS94835">
    <property type="protein sequence ID" value="KMS94835"/>
    <property type="gene ID" value="BVRB_014890"/>
</dbReference>
<protein>
    <submittedName>
        <fullName evidence="2">Uncharacterized protein</fullName>
    </submittedName>
</protein>
<accession>A0A0J8DVG0</accession>
<dbReference type="OrthoDB" id="532500at2759"/>
<dbReference type="EMBL" id="KQ090798">
    <property type="protein sequence ID" value="KMS94835.1"/>
    <property type="molecule type" value="Genomic_DNA"/>
</dbReference>
<evidence type="ECO:0000313" key="3">
    <source>
        <dbReference type="Proteomes" id="UP000035740"/>
    </source>
</evidence>
<proteinExistence type="predicted"/>
<feature type="non-terminal residue" evidence="2">
    <location>
        <position position="91"/>
    </location>
</feature>
<keyword evidence="3" id="KW-1185">Reference proteome</keyword>
<dbReference type="Proteomes" id="UP000035740">
    <property type="component" value="Unassembled WGS sequence"/>
</dbReference>
<name>A0A0J8DVG0_BETVV</name>
<evidence type="ECO:0000313" key="2">
    <source>
        <dbReference type="EMBL" id="KMS94835.1"/>
    </source>
</evidence>
<dbReference type="AlphaFoldDB" id="A0A0J8DVG0"/>
<organism evidence="2 3">
    <name type="scientific">Beta vulgaris subsp. vulgaris</name>
    <name type="common">Beet</name>
    <dbReference type="NCBI Taxonomy" id="3555"/>
    <lineage>
        <taxon>Eukaryota</taxon>
        <taxon>Viridiplantae</taxon>
        <taxon>Streptophyta</taxon>
        <taxon>Embryophyta</taxon>
        <taxon>Tracheophyta</taxon>
        <taxon>Spermatophyta</taxon>
        <taxon>Magnoliopsida</taxon>
        <taxon>eudicotyledons</taxon>
        <taxon>Gunneridae</taxon>
        <taxon>Pentapetalae</taxon>
        <taxon>Caryophyllales</taxon>
        <taxon>Chenopodiaceae</taxon>
        <taxon>Betoideae</taxon>
        <taxon>Beta</taxon>
    </lineage>
</organism>
<feature type="compositionally biased region" description="Basic residues" evidence="1">
    <location>
        <begin position="15"/>
        <end position="24"/>
    </location>
</feature>
<feature type="region of interest" description="Disordered" evidence="1">
    <location>
        <begin position="1"/>
        <end position="25"/>
    </location>
</feature>
<sequence>MKSSTMEAETDPQSHKSKKKKRKTSTIVAEIKMLKEEPDKNAPYLGYYPSGLDPLTPETVESNNHKFYRNQKKIKRVELAVKPTGFGVNYV</sequence>
<dbReference type="eggNOG" id="KOG4183">
    <property type="taxonomic scope" value="Eukaryota"/>
</dbReference>
<reference evidence="2 3" key="1">
    <citation type="journal article" date="2014" name="Nature">
        <title>The genome of the recently domesticated crop plant sugar beet (Beta vulgaris).</title>
        <authorList>
            <person name="Dohm J.C."/>
            <person name="Minoche A.E."/>
            <person name="Holtgrawe D."/>
            <person name="Capella-Gutierrez S."/>
            <person name="Zakrzewski F."/>
            <person name="Tafer H."/>
            <person name="Rupp O."/>
            <person name="Sorensen T.R."/>
            <person name="Stracke R."/>
            <person name="Reinhardt R."/>
            <person name="Goesmann A."/>
            <person name="Kraft T."/>
            <person name="Schulz B."/>
            <person name="Stadler P.F."/>
            <person name="Schmidt T."/>
            <person name="Gabaldon T."/>
            <person name="Lehrach H."/>
            <person name="Weisshaar B."/>
            <person name="Himmelbauer H."/>
        </authorList>
    </citation>
    <scope>NUCLEOTIDE SEQUENCE [LARGE SCALE GENOMIC DNA]</scope>
    <source>
        <tissue evidence="2">Taproot</tissue>
    </source>
</reference>
<gene>
    <name evidence="2" type="ORF">BVRB_014890</name>
</gene>